<reference evidence="3 4" key="2">
    <citation type="submission" date="2020-06" db="EMBL/GenBank/DDBJ databases">
        <title>Halomonas songnenensis sp. nov., a moderately halophilic bacterium isolated from saline and alkaline soils.</title>
        <authorList>
            <person name="Jiang J."/>
            <person name="Pan Y."/>
        </authorList>
    </citation>
    <scope>NUCLEOTIDE SEQUENCE [LARGE SCALE GENOMIC DNA]</scope>
    <source>
        <strain evidence="3 4">TBZ9</strain>
    </source>
</reference>
<dbReference type="InterPro" id="IPR007314">
    <property type="entry name" value="Cofac_haem-bd_dom"/>
</dbReference>
<evidence type="ECO:0000256" key="1">
    <source>
        <dbReference type="SAM" id="SignalP"/>
    </source>
</evidence>
<feature type="domain" description="PDZ" evidence="2">
    <location>
        <begin position="309"/>
        <end position="379"/>
    </location>
</feature>
<protein>
    <submittedName>
        <fullName evidence="3">PDZ domain-containing protein</fullName>
    </submittedName>
</protein>
<dbReference type="CDD" id="cd14727">
    <property type="entry name" value="ChanN-like"/>
    <property type="match status" value="1"/>
</dbReference>
<dbReference type="Pfam" id="PF13180">
    <property type="entry name" value="PDZ_2"/>
    <property type="match status" value="1"/>
</dbReference>
<dbReference type="Gene3D" id="3.40.50.11550">
    <property type="match status" value="1"/>
</dbReference>
<gene>
    <name evidence="3" type="ORF">HLB35_04940</name>
</gene>
<name>A0A7Y3TVZ8_9GAMM</name>
<feature type="signal peptide" evidence="1">
    <location>
        <begin position="1"/>
        <end position="25"/>
    </location>
</feature>
<evidence type="ECO:0000259" key="2">
    <source>
        <dbReference type="SMART" id="SM00228"/>
    </source>
</evidence>
<comment type="caution">
    <text evidence="3">The sequence shown here is derived from an EMBL/GenBank/DDBJ whole genome shotgun (WGS) entry which is preliminary data.</text>
</comment>
<dbReference type="SUPFAM" id="SSF50156">
    <property type="entry name" value="PDZ domain-like"/>
    <property type="match status" value="1"/>
</dbReference>
<evidence type="ECO:0000313" key="3">
    <source>
        <dbReference type="EMBL" id="NOG31271.1"/>
    </source>
</evidence>
<dbReference type="AlphaFoldDB" id="A0A7Y3TVZ8"/>
<evidence type="ECO:0000313" key="4">
    <source>
        <dbReference type="Proteomes" id="UP000588806"/>
    </source>
</evidence>
<dbReference type="Proteomes" id="UP000588806">
    <property type="component" value="Unassembled WGS sequence"/>
</dbReference>
<feature type="chain" id="PRO_5030766566" evidence="1">
    <location>
        <begin position="26"/>
        <end position="395"/>
    </location>
</feature>
<sequence>MLRLSPALRALWLLPMAGVSGASLAATDGDQCAHPGQWWQGGQALAASTLFEQAAEQDVVLLGEFHDRMSHHRWQLHTLAGLAAHRDDMAIGLEMLPREAQPALDAWVAGELSEAQFLQQSQWHEAWGFDPALYLPILHFARMQQIPLLALNIKPALRRQLATEGFDAVSAEQRFNIDEPAPASDAYRQRLEQSFQMHPTSMGNKSQGNENQGDNAAFETFLNAQLIWDAAMADALASAVDDDTLVVGLMGVGHLAYGDGVPYQLEAMGIADTLALMPTTLEACEPPDGQLADVLYLLGDEQAAETPPPRLGVQIAPSEDGVSIVAIKEESLAYKAGLQPDDIVTQAAGQEVRAPGELSAIVQQQAPGTLLPMEILRDGNLQEILVRFPPAEPLR</sequence>
<keyword evidence="4" id="KW-1185">Reference proteome</keyword>
<proteinExistence type="predicted"/>
<keyword evidence="1" id="KW-0732">Signal</keyword>
<organism evidence="3 4">
    <name type="scientific">Vreelandella azerica</name>
    <dbReference type="NCBI Taxonomy" id="2732867"/>
    <lineage>
        <taxon>Bacteria</taxon>
        <taxon>Pseudomonadati</taxon>
        <taxon>Pseudomonadota</taxon>
        <taxon>Gammaproteobacteria</taxon>
        <taxon>Oceanospirillales</taxon>
        <taxon>Halomonadaceae</taxon>
        <taxon>Vreelandella</taxon>
    </lineage>
</organism>
<dbReference type="InterPro" id="IPR001478">
    <property type="entry name" value="PDZ"/>
</dbReference>
<accession>A0A7Y3TVZ8</accession>
<dbReference type="SMART" id="SM00228">
    <property type="entry name" value="PDZ"/>
    <property type="match status" value="1"/>
</dbReference>
<dbReference type="InterPro" id="IPR036034">
    <property type="entry name" value="PDZ_sf"/>
</dbReference>
<dbReference type="Pfam" id="PF04187">
    <property type="entry name" value="Cofac_haem_bdg"/>
    <property type="match status" value="1"/>
</dbReference>
<reference evidence="3 4" key="1">
    <citation type="submission" date="2020-05" db="EMBL/GenBank/DDBJ databases">
        <authorList>
            <person name="Ruan W."/>
            <person name="Jeon C.O."/>
            <person name="Chun B.H."/>
        </authorList>
    </citation>
    <scope>NUCLEOTIDE SEQUENCE [LARGE SCALE GENOMIC DNA]</scope>
    <source>
        <strain evidence="3 4">TBZ9</strain>
    </source>
</reference>
<dbReference type="RefSeq" id="WP_171701736.1">
    <property type="nucleotide sequence ID" value="NZ_JABFHI010000002.1"/>
</dbReference>
<dbReference type="Gene3D" id="2.30.42.10">
    <property type="match status" value="1"/>
</dbReference>
<dbReference type="EMBL" id="JABFHI010000002">
    <property type="protein sequence ID" value="NOG31271.1"/>
    <property type="molecule type" value="Genomic_DNA"/>
</dbReference>
<dbReference type="SUPFAM" id="SSF159501">
    <property type="entry name" value="EreA/ChaN-like"/>
    <property type="match status" value="1"/>
</dbReference>